<evidence type="ECO:0000256" key="10">
    <source>
        <dbReference type="SAM" id="MobiDB-lite"/>
    </source>
</evidence>
<comment type="catalytic activity">
    <reaction evidence="1 9">
        <text>guanosine(46) in tRNA + S-adenosyl-L-methionine = N(7)-methylguanosine(46) in tRNA + S-adenosyl-L-homocysteine</text>
        <dbReference type="Rhea" id="RHEA:42708"/>
        <dbReference type="Rhea" id="RHEA-COMP:10188"/>
        <dbReference type="Rhea" id="RHEA-COMP:10189"/>
        <dbReference type="ChEBI" id="CHEBI:57856"/>
        <dbReference type="ChEBI" id="CHEBI:59789"/>
        <dbReference type="ChEBI" id="CHEBI:74269"/>
        <dbReference type="ChEBI" id="CHEBI:74480"/>
        <dbReference type="EC" id="2.1.1.33"/>
    </reaction>
</comment>
<evidence type="ECO:0000256" key="1">
    <source>
        <dbReference type="ARBA" id="ARBA00000142"/>
    </source>
</evidence>
<reference evidence="11 12" key="1">
    <citation type="submission" date="2017-08" db="EMBL/GenBank/DDBJ databases">
        <title>WGS of Clinical strains of the CDC Group NO-1 linked to zoonotic infections in humans.</title>
        <authorList>
            <person name="Bernier A.-M."/>
            <person name="Bernard K."/>
        </authorList>
    </citation>
    <scope>NUCLEOTIDE SEQUENCE [LARGE SCALE GENOMIC DNA]</scope>
    <source>
        <strain evidence="11 12">NML03-0146</strain>
    </source>
</reference>
<evidence type="ECO:0000256" key="5">
    <source>
        <dbReference type="ARBA" id="ARBA00022691"/>
    </source>
</evidence>
<dbReference type="Pfam" id="PF02390">
    <property type="entry name" value="Methyltransf_4"/>
    <property type="match status" value="1"/>
</dbReference>
<dbReference type="GO" id="GO:0043527">
    <property type="term" value="C:tRNA methyltransferase complex"/>
    <property type="evidence" value="ECO:0007669"/>
    <property type="project" value="TreeGrafter"/>
</dbReference>
<dbReference type="InterPro" id="IPR003358">
    <property type="entry name" value="tRNA_(Gua-N-7)_MeTrfase_Trmb"/>
</dbReference>
<name>A0A2A2ABK2_9BURK</name>
<evidence type="ECO:0000256" key="4">
    <source>
        <dbReference type="ARBA" id="ARBA00022679"/>
    </source>
</evidence>
<organism evidence="11 12">
    <name type="scientific">Vandammella animalimorsus</name>
    <dbReference type="NCBI Taxonomy" id="2029117"/>
    <lineage>
        <taxon>Bacteria</taxon>
        <taxon>Pseudomonadati</taxon>
        <taxon>Pseudomonadota</taxon>
        <taxon>Betaproteobacteria</taxon>
        <taxon>Burkholderiales</taxon>
        <taxon>Comamonadaceae</taxon>
        <taxon>Vandammella</taxon>
    </lineage>
</organism>
<dbReference type="Proteomes" id="UP000217999">
    <property type="component" value="Unassembled WGS sequence"/>
</dbReference>
<feature type="binding site" evidence="9">
    <location>
        <position position="163"/>
    </location>
    <ligand>
        <name>substrate</name>
    </ligand>
</feature>
<evidence type="ECO:0000256" key="3">
    <source>
        <dbReference type="ARBA" id="ARBA00022603"/>
    </source>
</evidence>
<evidence type="ECO:0000313" key="11">
    <source>
        <dbReference type="EMBL" id="PAT35157.1"/>
    </source>
</evidence>
<comment type="caution">
    <text evidence="9">Lacks conserved residue(s) required for the propagation of feature annotation.</text>
</comment>
<evidence type="ECO:0000313" key="12">
    <source>
        <dbReference type="Proteomes" id="UP000217999"/>
    </source>
</evidence>
<comment type="caution">
    <text evidence="11">The sequence shown here is derived from an EMBL/GenBank/DDBJ whole genome shotgun (WGS) entry which is preliminary data.</text>
</comment>
<keyword evidence="5 9" id="KW-0949">S-adenosyl-L-methionine</keyword>
<evidence type="ECO:0000256" key="9">
    <source>
        <dbReference type="HAMAP-Rule" id="MF_01057"/>
    </source>
</evidence>
<feature type="region of interest" description="Disordered" evidence="10">
    <location>
        <begin position="1"/>
        <end position="28"/>
    </location>
</feature>
<accession>A0A2A2ABK2</accession>
<keyword evidence="3 9" id="KW-0489">Methyltransferase</keyword>
<dbReference type="HAMAP" id="MF_01057">
    <property type="entry name" value="tRNA_methyltr_TrmB"/>
    <property type="match status" value="1"/>
</dbReference>
<evidence type="ECO:0000256" key="7">
    <source>
        <dbReference type="ARBA" id="ARBA00060552"/>
    </source>
</evidence>
<keyword evidence="4 9" id="KW-0808">Transferase</keyword>
<dbReference type="Gene3D" id="3.40.50.150">
    <property type="entry name" value="Vaccinia Virus protein VP39"/>
    <property type="match status" value="1"/>
</dbReference>
<feature type="binding site" evidence="9">
    <location>
        <position position="84"/>
    </location>
    <ligand>
        <name>S-adenosyl-L-methionine</name>
        <dbReference type="ChEBI" id="CHEBI:59789"/>
    </ligand>
</feature>
<dbReference type="AlphaFoldDB" id="A0A2A2ABK2"/>
<comment type="similarity">
    <text evidence="8 9">Belongs to the class I-like SAM-binding methyltransferase superfamily. TrmB family.</text>
</comment>
<protein>
    <recommendedName>
        <fullName evidence="9">tRNA (guanine-N(7)-)-methyltransferase</fullName>
        <ecNumber evidence="9">2.1.1.33</ecNumber>
    </recommendedName>
    <alternativeName>
        <fullName evidence="9">tRNA (guanine(46)-N(7))-methyltransferase</fullName>
    </alternativeName>
    <alternativeName>
        <fullName evidence="9">tRNA(m7G46)-methyltransferase</fullName>
    </alternativeName>
</protein>
<comment type="pathway">
    <text evidence="7 9">tRNA modification; N(7)-methylguanine-tRNA biosynthesis.</text>
</comment>
<dbReference type="EC" id="2.1.1.33" evidence="9"/>
<proteinExistence type="inferred from homology"/>
<feature type="binding site" evidence="9">
    <location>
        <position position="159"/>
    </location>
    <ligand>
        <name>S-adenosyl-L-methionine</name>
        <dbReference type="ChEBI" id="CHEBI:59789"/>
    </ligand>
</feature>
<comment type="function">
    <text evidence="2 9">Catalyzes the formation of N(7)-methylguanine at position 46 (m7G46) in tRNA.</text>
</comment>
<feature type="binding site" evidence="9">
    <location>
        <position position="136"/>
    </location>
    <ligand>
        <name>S-adenosyl-L-methionine</name>
        <dbReference type="ChEBI" id="CHEBI:59789"/>
    </ligand>
</feature>
<evidence type="ECO:0000256" key="8">
    <source>
        <dbReference type="ARBA" id="ARBA00060767"/>
    </source>
</evidence>
<evidence type="ECO:0000256" key="2">
    <source>
        <dbReference type="ARBA" id="ARBA00003015"/>
    </source>
</evidence>
<dbReference type="PROSITE" id="PS51625">
    <property type="entry name" value="SAM_MT_TRMB"/>
    <property type="match status" value="1"/>
</dbReference>
<dbReference type="SUPFAM" id="SSF53335">
    <property type="entry name" value="S-adenosyl-L-methionine-dependent methyltransferases"/>
    <property type="match status" value="1"/>
</dbReference>
<dbReference type="InterPro" id="IPR055361">
    <property type="entry name" value="tRNA_methyltr_TrmB_bact"/>
</dbReference>
<feature type="binding site" evidence="9">
    <location>
        <position position="195"/>
    </location>
    <ligand>
        <name>substrate</name>
    </ligand>
</feature>
<evidence type="ECO:0000256" key="6">
    <source>
        <dbReference type="ARBA" id="ARBA00022694"/>
    </source>
</evidence>
<keyword evidence="6 9" id="KW-0819">tRNA processing</keyword>
<sequence>MTQPDTAPPSAAAGDDTPRPDANGAAAPPAHFKRIRSFVLRAGRTTVAQQKAIDALGARYVLPYQPQALDFVQAFGRHAPVVMEIGFGMGDATASIAQARPEENFLCCEVHTPGVGALLKRMQDGGIDNIRIVQHDAVEVLQHMVPPASLAGVHIFFPDPWHKKRHHKRRLIQPDFVASLMPHLASGGYIHCATDWEEYAHQMRDVLQAHAELVNLGQLPEGFAQRPWYRPVTKFEQRGLRLGHGVWDVLFQRPRSGQA</sequence>
<feature type="binding site" evidence="9">
    <location>
        <begin position="233"/>
        <end position="236"/>
    </location>
    <ligand>
        <name>substrate</name>
    </ligand>
</feature>
<dbReference type="PANTHER" id="PTHR23417:SF14">
    <property type="entry name" value="PENTACOTRIPEPTIDE-REPEAT REGION OF PRORP DOMAIN-CONTAINING PROTEIN"/>
    <property type="match status" value="1"/>
</dbReference>
<dbReference type="NCBIfam" id="TIGR00091">
    <property type="entry name" value="tRNA (guanosine(46)-N7)-methyltransferase TrmB"/>
    <property type="match status" value="1"/>
</dbReference>
<dbReference type="EMBL" id="NSJF01000002">
    <property type="protein sequence ID" value="PAT35157.1"/>
    <property type="molecule type" value="Genomic_DNA"/>
</dbReference>
<dbReference type="GO" id="GO:0008176">
    <property type="term" value="F:tRNA (guanine(46)-N7)-methyltransferase activity"/>
    <property type="evidence" value="ECO:0007669"/>
    <property type="project" value="UniProtKB-UniRule"/>
</dbReference>
<dbReference type="UniPathway" id="UPA00989"/>
<feature type="binding site" evidence="9">
    <location>
        <position position="109"/>
    </location>
    <ligand>
        <name>S-adenosyl-L-methionine</name>
        <dbReference type="ChEBI" id="CHEBI:59789"/>
    </ligand>
</feature>
<dbReference type="FunFam" id="3.40.50.150:FF:000035">
    <property type="entry name" value="tRNA (guanine-N(7)-)-methyltransferase"/>
    <property type="match status" value="1"/>
</dbReference>
<dbReference type="PANTHER" id="PTHR23417">
    <property type="entry name" value="3-DEOXY-D-MANNO-OCTULOSONIC-ACID TRANSFERASE/TRNA GUANINE-N 7 - -METHYLTRANSFERASE"/>
    <property type="match status" value="1"/>
</dbReference>
<gene>
    <name evidence="9" type="primary">trmB</name>
    <name evidence="11" type="ORF">CK620_04385</name>
</gene>
<dbReference type="RefSeq" id="WP_095549281.1">
    <property type="nucleotide sequence ID" value="NZ_NSJF01000002.1"/>
</dbReference>
<dbReference type="InterPro" id="IPR029063">
    <property type="entry name" value="SAM-dependent_MTases_sf"/>
</dbReference>